<feature type="non-terminal residue" evidence="2">
    <location>
        <position position="1"/>
    </location>
</feature>
<proteinExistence type="predicted"/>
<evidence type="ECO:0000313" key="2">
    <source>
        <dbReference type="EMBL" id="KAG5630401.1"/>
    </source>
</evidence>
<keyword evidence="1" id="KW-0472">Membrane</keyword>
<gene>
    <name evidence="2" type="ORF">H5410_002118</name>
</gene>
<organism evidence="2 3">
    <name type="scientific">Solanum commersonii</name>
    <name type="common">Commerson's wild potato</name>
    <name type="synonym">Commerson's nightshade</name>
    <dbReference type="NCBI Taxonomy" id="4109"/>
    <lineage>
        <taxon>Eukaryota</taxon>
        <taxon>Viridiplantae</taxon>
        <taxon>Streptophyta</taxon>
        <taxon>Embryophyta</taxon>
        <taxon>Tracheophyta</taxon>
        <taxon>Spermatophyta</taxon>
        <taxon>Magnoliopsida</taxon>
        <taxon>eudicotyledons</taxon>
        <taxon>Gunneridae</taxon>
        <taxon>Pentapetalae</taxon>
        <taxon>asterids</taxon>
        <taxon>lamiids</taxon>
        <taxon>Solanales</taxon>
        <taxon>Solanaceae</taxon>
        <taxon>Solanoideae</taxon>
        <taxon>Solaneae</taxon>
        <taxon>Solanum</taxon>
    </lineage>
</organism>
<dbReference type="EMBL" id="JACXVP010000001">
    <property type="protein sequence ID" value="KAG5630401.1"/>
    <property type="molecule type" value="Genomic_DNA"/>
</dbReference>
<sequence length="173" mass="19347">LTDLWCSRSSASLVGIADQLGDSLVGVVRLRLSPAFSIVGSTQWNKRRSKTFRRLAKWTWRSSGLYFFFLLSLFVPFCNIIKCALKDSSCDSPISTNLMLTILASNASSSSTIVFKCPHTKNNSIFTQKVSQFKPFELDAMLTLTKKNITHNFTHSSLKIKNVFPRLVMGLSA</sequence>
<keyword evidence="3" id="KW-1185">Reference proteome</keyword>
<evidence type="ECO:0000256" key="1">
    <source>
        <dbReference type="SAM" id="Phobius"/>
    </source>
</evidence>
<reference evidence="2 3" key="1">
    <citation type="submission" date="2020-09" db="EMBL/GenBank/DDBJ databases">
        <title>De no assembly of potato wild relative species, Solanum commersonii.</title>
        <authorList>
            <person name="Cho K."/>
        </authorList>
    </citation>
    <scope>NUCLEOTIDE SEQUENCE [LARGE SCALE GENOMIC DNA]</scope>
    <source>
        <strain evidence="2">LZ3.2</strain>
        <tissue evidence="2">Leaf</tissue>
    </source>
</reference>
<keyword evidence="1" id="KW-1133">Transmembrane helix</keyword>
<keyword evidence="1" id="KW-0812">Transmembrane</keyword>
<feature type="non-terminal residue" evidence="2">
    <location>
        <position position="173"/>
    </location>
</feature>
<dbReference type="Proteomes" id="UP000824120">
    <property type="component" value="Chromosome 1"/>
</dbReference>
<evidence type="ECO:0000313" key="3">
    <source>
        <dbReference type="Proteomes" id="UP000824120"/>
    </source>
</evidence>
<dbReference type="AlphaFoldDB" id="A0A9J6B129"/>
<feature type="transmembrane region" description="Helical" evidence="1">
    <location>
        <begin position="58"/>
        <end position="77"/>
    </location>
</feature>
<name>A0A9J6B129_SOLCO</name>
<comment type="caution">
    <text evidence="2">The sequence shown here is derived from an EMBL/GenBank/DDBJ whole genome shotgun (WGS) entry which is preliminary data.</text>
</comment>
<accession>A0A9J6B129</accession>
<protein>
    <submittedName>
        <fullName evidence="2">Uncharacterized protein</fullName>
    </submittedName>
</protein>